<keyword evidence="2" id="KW-1185">Reference proteome</keyword>
<gene>
    <name evidence="1" type="ORF">DVH24_035133</name>
</gene>
<sequence>MVYKILDNGIRNALHGLNKGMLYKRYLVLTERFRKLGKETKWRAFRTKILRHKYKVGLLMSIPRLKYSSVFKTLPTLRKILNAKEWFHSCRWSWTPRSANSAADFMASSKNAKMSNGIWINRSPSLLVHILGKDGLSYPPC</sequence>
<dbReference type="Proteomes" id="UP000290289">
    <property type="component" value="Chromosome 12"/>
</dbReference>
<name>A0A498II45_MALDO</name>
<dbReference type="AlphaFoldDB" id="A0A498II45"/>
<reference evidence="1 2" key="1">
    <citation type="submission" date="2018-10" db="EMBL/GenBank/DDBJ databases">
        <title>A high-quality apple genome assembly.</title>
        <authorList>
            <person name="Hu J."/>
        </authorList>
    </citation>
    <scope>NUCLEOTIDE SEQUENCE [LARGE SCALE GENOMIC DNA]</scope>
    <source>
        <strain evidence="2">cv. HFTH1</strain>
        <tissue evidence="1">Young leaf</tissue>
    </source>
</reference>
<proteinExistence type="predicted"/>
<dbReference type="EMBL" id="RDQH01000338">
    <property type="protein sequence ID" value="RXH81712.1"/>
    <property type="molecule type" value="Genomic_DNA"/>
</dbReference>
<comment type="caution">
    <text evidence="1">The sequence shown here is derived from an EMBL/GenBank/DDBJ whole genome shotgun (WGS) entry which is preliminary data.</text>
</comment>
<protein>
    <recommendedName>
        <fullName evidence="3">RNase H type-1 domain-containing protein</fullName>
    </recommendedName>
</protein>
<organism evidence="1 2">
    <name type="scientific">Malus domestica</name>
    <name type="common">Apple</name>
    <name type="synonym">Pyrus malus</name>
    <dbReference type="NCBI Taxonomy" id="3750"/>
    <lineage>
        <taxon>Eukaryota</taxon>
        <taxon>Viridiplantae</taxon>
        <taxon>Streptophyta</taxon>
        <taxon>Embryophyta</taxon>
        <taxon>Tracheophyta</taxon>
        <taxon>Spermatophyta</taxon>
        <taxon>Magnoliopsida</taxon>
        <taxon>eudicotyledons</taxon>
        <taxon>Gunneridae</taxon>
        <taxon>Pentapetalae</taxon>
        <taxon>rosids</taxon>
        <taxon>fabids</taxon>
        <taxon>Rosales</taxon>
        <taxon>Rosaceae</taxon>
        <taxon>Amygdaloideae</taxon>
        <taxon>Maleae</taxon>
        <taxon>Malus</taxon>
    </lineage>
</organism>
<evidence type="ECO:0008006" key="3">
    <source>
        <dbReference type="Google" id="ProtNLM"/>
    </source>
</evidence>
<evidence type="ECO:0000313" key="1">
    <source>
        <dbReference type="EMBL" id="RXH81712.1"/>
    </source>
</evidence>
<accession>A0A498II45</accession>
<evidence type="ECO:0000313" key="2">
    <source>
        <dbReference type="Proteomes" id="UP000290289"/>
    </source>
</evidence>